<name>A0A1M7ARN7_9RHOB</name>
<gene>
    <name evidence="2" type="ORF">SAMN05443432_101541</name>
</gene>
<protein>
    <submittedName>
        <fullName evidence="2">Uncharacterized protein</fullName>
    </submittedName>
</protein>
<dbReference type="AlphaFoldDB" id="A0A1M7ARN7"/>
<dbReference type="EMBL" id="FRCB01000001">
    <property type="protein sequence ID" value="SHL45069.1"/>
    <property type="molecule type" value="Genomic_DNA"/>
</dbReference>
<proteinExistence type="predicted"/>
<keyword evidence="1" id="KW-0732">Signal</keyword>
<dbReference type="Proteomes" id="UP000322545">
    <property type="component" value="Unassembled WGS sequence"/>
</dbReference>
<organism evidence="2 3">
    <name type="scientific">Roseovarius litoreus</name>
    <dbReference type="NCBI Taxonomy" id="1155722"/>
    <lineage>
        <taxon>Bacteria</taxon>
        <taxon>Pseudomonadati</taxon>
        <taxon>Pseudomonadota</taxon>
        <taxon>Alphaproteobacteria</taxon>
        <taxon>Rhodobacterales</taxon>
        <taxon>Roseobacteraceae</taxon>
        <taxon>Roseovarius</taxon>
    </lineage>
</organism>
<evidence type="ECO:0000313" key="2">
    <source>
        <dbReference type="EMBL" id="SHL45069.1"/>
    </source>
</evidence>
<accession>A0A1M7ARN7</accession>
<feature type="signal peptide" evidence="1">
    <location>
        <begin position="1"/>
        <end position="20"/>
    </location>
</feature>
<dbReference type="RefSeq" id="WP_149778094.1">
    <property type="nucleotide sequence ID" value="NZ_FRCB01000001.1"/>
</dbReference>
<keyword evidence="3" id="KW-1185">Reference proteome</keyword>
<feature type="chain" id="PRO_5012568016" evidence="1">
    <location>
        <begin position="21"/>
        <end position="288"/>
    </location>
</feature>
<sequence>MFRTFLAVAPWLATAAVAEACNTPTVVVERDGTAQYVSPQADNRAELEVVFGNAPTDESILVFDARNGQGTWVSKSDLSLIGIGFNTRDAEVVYSGPPECRPPELPIALPDGAPIGEPTELFPDGDPGTRPIDLFPDETAGGGPRSGLWRAEVGPTAMEGCPPMMQDAFPASQGALPGMDGDQRRMNFADPFHPDTLEMSRTTGVRWQRIGDNRWQTTDMAAAIFAQIPQGEGGGSKLIWTLTVVSPEEMTFARAIDIVLPAAALAIMGGSADGCRVTGTDRWIRIGD</sequence>
<evidence type="ECO:0000313" key="3">
    <source>
        <dbReference type="Proteomes" id="UP000322545"/>
    </source>
</evidence>
<evidence type="ECO:0000256" key="1">
    <source>
        <dbReference type="SAM" id="SignalP"/>
    </source>
</evidence>
<reference evidence="2 3" key="1">
    <citation type="submission" date="2016-11" db="EMBL/GenBank/DDBJ databases">
        <authorList>
            <person name="Varghese N."/>
            <person name="Submissions S."/>
        </authorList>
    </citation>
    <scope>NUCLEOTIDE SEQUENCE [LARGE SCALE GENOMIC DNA]</scope>
    <source>
        <strain evidence="2 3">DSM 28249</strain>
    </source>
</reference>